<dbReference type="InterPro" id="IPR050091">
    <property type="entry name" value="PKS_NRPS_Biosynth_Enz"/>
</dbReference>
<keyword evidence="2" id="KW-0597">Phosphoprotein</keyword>
<dbReference type="InterPro" id="IPR016036">
    <property type="entry name" value="Malonyl_transacylase_ACP-bd"/>
</dbReference>
<dbReference type="GO" id="GO:0044550">
    <property type="term" value="P:secondary metabolite biosynthetic process"/>
    <property type="evidence" value="ECO:0007669"/>
    <property type="project" value="UniProtKB-ARBA"/>
</dbReference>
<proteinExistence type="predicted"/>
<dbReference type="GO" id="GO:0031177">
    <property type="term" value="F:phosphopantetheine binding"/>
    <property type="evidence" value="ECO:0007669"/>
    <property type="project" value="InterPro"/>
</dbReference>
<feature type="compositionally biased region" description="Polar residues" evidence="6">
    <location>
        <begin position="1681"/>
        <end position="1698"/>
    </location>
</feature>
<dbReference type="CDD" id="cd05274">
    <property type="entry name" value="KR_FAS_SDR_x"/>
    <property type="match status" value="1"/>
</dbReference>
<name>A0A7U2EQX6_PHANO</name>
<dbReference type="GO" id="GO:0004315">
    <property type="term" value="F:3-oxoacyl-[acyl-carrier-protein] synthase activity"/>
    <property type="evidence" value="ECO:0007669"/>
    <property type="project" value="InterPro"/>
</dbReference>
<dbReference type="PROSITE" id="PS52004">
    <property type="entry name" value="KS3_2"/>
    <property type="match status" value="1"/>
</dbReference>
<dbReference type="PANTHER" id="PTHR43775">
    <property type="entry name" value="FATTY ACID SYNTHASE"/>
    <property type="match status" value="1"/>
</dbReference>
<accession>A0A7U2EQX6</accession>
<dbReference type="SUPFAM" id="SSF53901">
    <property type="entry name" value="Thiolase-like"/>
    <property type="match status" value="1"/>
</dbReference>
<feature type="active site" description="Proton acceptor; for dehydratase activity" evidence="5">
    <location>
        <position position="965"/>
    </location>
</feature>
<evidence type="ECO:0000256" key="5">
    <source>
        <dbReference type="PROSITE-ProRule" id="PRU01363"/>
    </source>
</evidence>
<evidence type="ECO:0000256" key="3">
    <source>
        <dbReference type="ARBA" id="ARBA00022679"/>
    </source>
</evidence>
<dbReference type="PROSITE" id="PS50075">
    <property type="entry name" value="CARRIER"/>
    <property type="match status" value="1"/>
</dbReference>
<dbReference type="SUPFAM" id="SSF52151">
    <property type="entry name" value="FabD/lysophospholipase-like"/>
    <property type="match status" value="1"/>
</dbReference>
<dbReference type="SMR" id="A0A7U2EQX6"/>
<dbReference type="InterPro" id="IPR013968">
    <property type="entry name" value="PKS_KR"/>
</dbReference>
<dbReference type="PANTHER" id="PTHR43775:SF22">
    <property type="entry name" value="SYNTHASE, PUTATIVE (JCVI)-RELATED"/>
    <property type="match status" value="1"/>
</dbReference>
<dbReference type="InterPro" id="IPR014030">
    <property type="entry name" value="Ketoacyl_synth_N"/>
</dbReference>
<evidence type="ECO:0000259" key="7">
    <source>
        <dbReference type="PROSITE" id="PS50075"/>
    </source>
</evidence>
<sequence>MATPDDPATPALSLSASNSSSPTAASSVPPPTGTSEIQYDDVAIIGMSCRTAGGNDSPEKLWRFIMDKKDASGESPSWRWEPWVRRDTRNAKVIEKTISKGYFIEDLENFDASFFGISPKEAEQMDPHQRLGLEVTWEALEDAGINPQSLSGSDTAVYVGVDSDDYSRLLLEDIPNIEAWMGIGTTAHGIPNRISYHLDLMGPSAAVDAACASSMVAVHTGRQAILAGESRIAIVGGVNVCLSPALFHMLGAAGALSPDGVCLSFDEEARGYARGEGAAILILKKMSHAIMDGDHILATIKGSAIAQDGKTNGIMAPNAKAQELVARKALKQAGINALTVGYIEAHATSTPLGDPTEVSAISAVYGVGRPTDTPALIGSIKPNVGHLEAAAGAISLVKAVMAVQKGIVPPQTRLNKLNTRVDWAKSGLHVVRESTQWGTEDSPRRAAICSYGYGGTVSHAIIEQFAHAADPFTASTSDDNHPTLLLLSAPQGKQRLPAQSAALAEWISPAGAHESLRSIAATLATRRAHHENRAAFIVSSHTEAAETLNLFSKGAEHDSIVQSRTLDNNINKQIVWVFSGHGSHWSGMGKQLLQNAVFYRTVAPLDIVVVQELGYSAIEALKTGRFESSGQVQVLTYMTQIGLIQLLKAKGVHPHAVIGHSVGEIAASVAAGCLTPEEGMIIVTRRARLFAKVIGCGGMFLVSLPFAEVLAELGGRTDIVAAIDSSPSSCVISGLNAPLEEYVEKLKNRGIRVFQVKTDIAFHSPMLEVLSKPLKESLEGSLNPQPPNIKLYSTSQADTRHPARRDAEYWVDNMVKPVWLRPAVTAAIEDHYRIFMEVSTHPIVSHSLDETLAENGASDFTTIHTMKKEQSAEKCILHAVAQLWTKGVKIDFKFLGRQWSREVPKIRWSHKRFWKEVSTGSASAQTVHDPDKNNMLGQRMVVAGTNMTIFTTALDESSKPFPMPHQLHGTDIIPVSVYVNTFIKATGGKVLSKMELRVPLAVTNDVRNVQVIVDGQSVKVASRLSSSDDMSWVTHSTASWENEPSANVLPSLDVSSVIKRIGTRVSETFSVDYLKKTGVSGMAFPWAVNDHYNNTKEMLVTLDNDPEHETMSWDPCSWGATLDAATSVGATLFSREVKLRIVSHIDRLTIYSSDPPPKRYHLYVTEASSSQVHACSADISVLDLSGTLLARIESIRFTEVEATPTKSTSIESGVHQIAWVPARLSEKPLSLEQIVLVSEDDAKLEQYANELQRQAPKIVKLTSAAKLRDNGALFMREKNATVIYCPGTVTSLEDVASASHRFIWEVATAIKFLVENSISAKFFVILDRTFLAGSPTALAQGALYGLARVVASEHSDIWGGLIDNEGPLFPVMPLKYVQDQDITRYIDGVPRVARMRPFTKQQRYAPSTARTLLPKPEGTYVLTGGLGALGLETCDFLIEKGARRIVVISRRDIPARSQWSKASENLAPILERVKAMEKTGASIYFVSLDIGAADAHQQLLFALERLSLPPVLGVIHASGVLEDSLLVDTTSDSFARVLSPKISGALALHKAFPPGTLDFFVLYSSIGQLVGTSGQSSYAAGNSFLDVLAAHRRSQGDNAIAFQWTAWRGLGMATSTDFLTLELQSKGITDVGRDEAFQAWEHMSKYDVDQAVVTRTLALEADDILPCALLEEVVVRKARAQDQSAPASGNASDSSGRPTASADLKPWLDVKIRECVALVMGVEDIEEIDTRVPLSDYGVDSIMTIALRQKLQSKLKIKVPQTLMWNYPTVSAMVGWFQKQFEEGQ</sequence>
<feature type="domain" description="Ketosynthase family 3 (KS3)" evidence="8">
    <location>
        <begin position="39"/>
        <end position="464"/>
    </location>
</feature>
<evidence type="ECO:0000313" key="11">
    <source>
        <dbReference type="Proteomes" id="UP000663193"/>
    </source>
</evidence>
<evidence type="ECO:0000256" key="2">
    <source>
        <dbReference type="ARBA" id="ARBA00022553"/>
    </source>
</evidence>
<dbReference type="Pfam" id="PF08659">
    <property type="entry name" value="KR"/>
    <property type="match status" value="1"/>
</dbReference>
<evidence type="ECO:0000259" key="9">
    <source>
        <dbReference type="PROSITE" id="PS52019"/>
    </source>
</evidence>
<dbReference type="PROSITE" id="PS52019">
    <property type="entry name" value="PKS_MFAS_DH"/>
    <property type="match status" value="1"/>
</dbReference>
<dbReference type="PROSITE" id="PS00012">
    <property type="entry name" value="PHOSPHOPANTETHEINE"/>
    <property type="match status" value="1"/>
</dbReference>
<dbReference type="Proteomes" id="UP000663193">
    <property type="component" value="Chromosome 1"/>
</dbReference>
<feature type="region of interest" description="Disordered" evidence="6">
    <location>
        <begin position="1"/>
        <end position="36"/>
    </location>
</feature>
<keyword evidence="4" id="KW-0511">Multifunctional enzyme</keyword>
<dbReference type="SMART" id="SM00822">
    <property type="entry name" value="PKS_KR"/>
    <property type="match status" value="1"/>
</dbReference>
<feature type="domain" description="Carrier" evidence="7">
    <location>
        <begin position="1706"/>
        <end position="1781"/>
    </location>
</feature>
<dbReference type="InterPro" id="IPR042104">
    <property type="entry name" value="PKS_dehydratase_sf"/>
</dbReference>
<dbReference type="OrthoDB" id="5334845at2759"/>
<dbReference type="Gene3D" id="1.10.1200.10">
    <property type="entry name" value="ACP-like"/>
    <property type="match status" value="1"/>
</dbReference>
<keyword evidence="3" id="KW-0808">Transferase</keyword>
<evidence type="ECO:0000259" key="8">
    <source>
        <dbReference type="PROSITE" id="PS52004"/>
    </source>
</evidence>
<dbReference type="GO" id="GO:0006633">
    <property type="term" value="P:fatty acid biosynthetic process"/>
    <property type="evidence" value="ECO:0007669"/>
    <property type="project" value="InterPro"/>
</dbReference>
<dbReference type="Gene3D" id="3.30.70.3290">
    <property type="match status" value="1"/>
</dbReference>
<dbReference type="InterPro" id="IPR049900">
    <property type="entry name" value="PKS_mFAS_DH"/>
</dbReference>
<feature type="region of interest" description="Disordered" evidence="6">
    <location>
        <begin position="1681"/>
        <end position="1701"/>
    </location>
</feature>
<dbReference type="InterPro" id="IPR020841">
    <property type="entry name" value="PKS_Beta-ketoAc_synthase_dom"/>
</dbReference>
<feature type="region of interest" description="N-terminal hotdog fold" evidence="5">
    <location>
        <begin position="933"/>
        <end position="1047"/>
    </location>
</feature>
<dbReference type="Gene3D" id="3.40.50.720">
    <property type="entry name" value="NAD(P)-binding Rossmann-like Domain"/>
    <property type="match status" value="1"/>
</dbReference>
<protein>
    <submittedName>
        <fullName evidence="10">Mellein synthase</fullName>
    </submittedName>
</protein>
<dbReference type="Pfam" id="PF16197">
    <property type="entry name" value="KAsynt_C_assoc"/>
    <property type="match status" value="1"/>
</dbReference>
<dbReference type="Pfam" id="PF00698">
    <property type="entry name" value="Acyl_transf_1"/>
    <property type="match status" value="1"/>
</dbReference>
<evidence type="ECO:0000313" key="10">
    <source>
        <dbReference type="EMBL" id="QRC90967.1"/>
    </source>
</evidence>
<keyword evidence="1" id="KW-0596">Phosphopantetheine</keyword>
<dbReference type="SUPFAM" id="SSF47336">
    <property type="entry name" value="ACP-like"/>
    <property type="match status" value="1"/>
</dbReference>
<dbReference type="InterPro" id="IPR020806">
    <property type="entry name" value="PKS_PP-bd"/>
</dbReference>
<dbReference type="SMART" id="SM00827">
    <property type="entry name" value="PKS_AT"/>
    <property type="match status" value="1"/>
</dbReference>
<dbReference type="InterPro" id="IPR009081">
    <property type="entry name" value="PP-bd_ACP"/>
</dbReference>
<evidence type="ECO:0000256" key="6">
    <source>
        <dbReference type="SAM" id="MobiDB-lite"/>
    </source>
</evidence>
<dbReference type="VEuPathDB" id="FungiDB:JI435_004770"/>
<evidence type="ECO:0000256" key="4">
    <source>
        <dbReference type="ARBA" id="ARBA00023268"/>
    </source>
</evidence>
<dbReference type="Pfam" id="PF02801">
    <property type="entry name" value="Ketoacyl-synt_C"/>
    <property type="match status" value="1"/>
</dbReference>
<dbReference type="InterPro" id="IPR016039">
    <property type="entry name" value="Thiolase-like"/>
</dbReference>
<dbReference type="InterPro" id="IPR032821">
    <property type="entry name" value="PKS_assoc"/>
</dbReference>
<dbReference type="InterPro" id="IPR014043">
    <property type="entry name" value="Acyl_transferase_dom"/>
</dbReference>
<organism evidence="10 11">
    <name type="scientific">Phaeosphaeria nodorum (strain SN15 / ATCC MYA-4574 / FGSC 10173)</name>
    <name type="common">Glume blotch fungus</name>
    <name type="synonym">Parastagonospora nodorum</name>
    <dbReference type="NCBI Taxonomy" id="321614"/>
    <lineage>
        <taxon>Eukaryota</taxon>
        <taxon>Fungi</taxon>
        <taxon>Dikarya</taxon>
        <taxon>Ascomycota</taxon>
        <taxon>Pezizomycotina</taxon>
        <taxon>Dothideomycetes</taxon>
        <taxon>Pleosporomycetidae</taxon>
        <taxon>Pleosporales</taxon>
        <taxon>Pleosporineae</taxon>
        <taxon>Phaeosphaeriaceae</taxon>
        <taxon>Parastagonospora</taxon>
    </lineage>
</organism>
<dbReference type="InterPro" id="IPR057326">
    <property type="entry name" value="KR_dom"/>
</dbReference>
<feature type="active site" description="Proton donor; for dehydratase activity" evidence="5">
    <location>
        <position position="1123"/>
    </location>
</feature>
<dbReference type="CDD" id="cd00833">
    <property type="entry name" value="PKS"/>
    <property type="match status" value="1"/>
</dbReference>
<dbReference type="InterPro" id="IPR006162">
    <property type="entry name" value="Ppantetheine_attach_site"/>
</dbReference>
<evidence type="ECO:0000256" key="1">
    <source>
        <dbReference type="ARBA" id="ARBA00022450"/>
    </source>
</evidence>
<dbReference type="InterPro" id="IPR018201">
    <property type="entry name" value="Ketoacyl_synth_AS"/>
</dbReference>
<dbReference type="SUPFAM" id="SSF55048">
    <property type="entry name" value="Probable ACP-binding domain of malonyl-CoA ACP transacylase"/>
    <property type="match status" value="1"/>
</dbReference>
<dbReference type="SMART" id="SM00823">
    <property type="entry name" value="PKS_PP"/>
    <property type="match status" value="1"/>
</dbReference>
<feature type="compositionally biased region" description="Low complexity" evidence="6">
    <location>
        <begin position="8"/>
        <end position="27"/>
    </location>
</feature>
<dbReference type="SUPFAM" id="SSF51735">
    <property type="entry name" value="NAD(P)-binding Rossmann-fold domains"/>
    <property type="match status" value="2"/>
</dbReference>
<dbReference type="Gene3D" id="3.10.129.110">
    <property type="entry name" value="Polyketide synthase dehydratase"/>
    <property type="match status" value="1"/>
</dbReference>
<dbReference type="EMBL" id="CP069023">
    <property type="protein sequence ID" value="QRC90967.1"/>
    <property type="molecule type" value="Genomic_DNA"/>
</dbReference>
<dbReference type="Pfam" id="PF00550">
    <property type="entry name" value="PP-binding"/>
    <property type="match status" value="1"/>
</dbReference>
<keyword evidence="11" id="KW-1185">Reference proteome</keyword>
<dbReference type="Pfam" id="PF00109">
    <property type="entry name" value="ketoacyl-synt"/>
    <property type="match status" value="1"/>
</dbReference>
<feature type="domain" description="PKS/mFAS DH" evidence="9">
    <location>
        <begin position="933"/>
        <end position="1206"/>
    </location>
</feature>
<dbReference type="InterPro" id="IPR016035">
    <property type="entry name" value="Acyl_Trfase/lysoPLipase"/>
</dbReference>
<gene>
    <name evidence="10" type="primary">MLNS</name>
    <name evidence="10" type="ORF">JI435_004770</name>
</gene>
<dbReference type="Gene3D" id="3.40.366.10">
    <property type="entry name" value="Malonyl-Coenzyme A Acyl Carrier Protein, domain 2"/>
    <property type="match status" value="1"/>
</dbReference>
<reference evidence="11" key="1">
    <citation type="journal article" date="2021" name="BMC Genomics">
        <title>Chromosome-level genome assembly and manually-curated proteome of model necrotroph Parastagonospora nodorum Sn15 reveals a genome-wide trove of candidate effector homologs, and redundancy of virulence-related functions within an accessory chromosome.</title>
        <authorList>
            <person name="Bertazzoni S."/>
            <person name="Jones D.A.B."/>
            <person name="Phan H.T."/>
            <person name="Tan K.-C."/>
            <person name="Hane J.K."/>
        </authorList>
    </citation>
    <scope>NUCLEOTIDE SEQUENCE [LARGE SCALE GENOMIC DNA]</scope>
    <source>
        <strain evidence="11">SN15 / ATCC MYA-4574 / FGSC 10173)</strain>
    </source>
</reference>
<dbReference type="InterPro" id="IPR036736">
    <property type="entry name" value="ACP-like_sf"/>
</dbReference>
<dbReference type="InterPro" id="IPR036291">
    <property type="entry name" value="NAD(P)-bd_dom_sf"/>
</dbReference>
<dbReference type="PROSITE" id="PS00606">
    <property type="entry name" value="KS3_1"/>
    <property type="match status" value="1"/>
</dbReference>
<dbReference type="Gene3D" id="3.40.47.10">
    <property type="match status" value="1"/>
</dbReference>
<dbReference type="InterPro" id="IPR014031">
    <property type="entry name" value="Ketoacyl_synth_C"/>
</dbReference>
<dbReference type="SMART" id="SM00825">
    <property type="entry name" value="PKS_KS"/>
    <property type="match status" value="1"/>
</dbReference>
<dbReference type="InterPro" id="IPR001227">
    <property type="entry name" value="Ac_transferase_dom_sf"/>
</dbReference>
<feature type="region of interest" description="C-terminal hotdog fold" evidence="5">
    <location>
        <begin position="1062"/>
        <end position="1206"/>
    </location>
</feature>